<dbReference type="RefSeq" id="WP_137263096.1">
    <property type="nucleotide sequence ID" value="NZ_SZQL01000015.1"/>
</dbReference>
<dbReference type="AlphaFoldDB" id="A0A4U3KXF9"/>
<evidence type="ECO:0000313" key="4">
    <source>
        <dbReference type="Proteomes" id="UP000305848"/>
    </source>
</evidence>
<feature type="compositionally biased region" description="Basic residues" evidence="1">
    <location>
        <begin position="405"/>
        <end position="415"/>
    </location>
</feature>
<accession>A0A4U3KXF9</accession>
<gene>
    <name evidence="3" type="ORF">FC093_17435</name>
</gene>
<name>A0A4U3KXF9_9BACT</name>
<evidence type="ECO:0000259" key="2">
    <source>
        <dbReference type="Pfam" id="PF03432"/>
    </source>
</evidence>
<comment type="caution">
    <text evidence="3">The sequence shown here is derived from an EMBL/GenBank/DDBJ whole genome shotgun (WGS) entry which is preliminary data.</text>
</comment>
<sequence>MVAIVHNSGSLRNALHYNENKVKQKVAECIHSANYPKDTEWLSFKDKINRLEKLTMLNQQTKINSVHISLNFDPSEKLSKELLKEIADLYMIEIGFGEQPYLVYQHYDAGHPHLHIVTTNIRENGKRIELHNLGQNRSMKASKEIEKEFGLVRALSKSRTGYELKPVNVQKVQYGKSETKRAITNVLDGVLPHYKYTSFAELNAILKQYHIVADRGSEGSRIYKNEGLVYRILNDRGEKIGVPIKASLIYNKPTLKSIEARFPQNDATRQRHKQRVKNAIDLSFLKLPTQSIYSLQQSLMKERIQLILRQNDKGIIYGLTYIDHQNKCVFNGSDLGKQYSANTIQQRCSGEITQPEQQKQSLQVHQQVSNSSNVITISNKPVSDVLQSLAEQETEPVANELKQDQKRKRKKPKFN</sequence>
<dbReference type="Pfam" id="PF03432">
    <property type="entry name" value="Relaxase"/>
    <property type="match status" value="1"/>
</dbReference>
<evidence type="ECO:0000256" key="1">
    <source>
        <dbReference type="SAM" id="MobiDB-lite"/>
    </source>
</evidence>
<reference evidence="3 4" key="1">
    <citation type="submission" date="2019-05" db="EMBL/GenBank/DDBJ databases">
        <title>Panacibacter sp. strain 17mud1-8 Genome sequencing and assembly.</title>
        <authorList>
            <person name="Chhetri G."/>
        </authorList>
    </citation>
    <scope>NUCLEOTIDE SEQUENCE [LARGE SCALE GENOMIC DNA]</scope>
    <source>
        <strain evidence="3 4">17mud1-8</strain>
    </source>
</reference>
<evidence type="ECO:0000313" key="3">
    <source>
        <dbReference type="EMBL" id="TKK66364.1"/>
    </source>
</evidence>
<proteinExistence type="predicted"/>
<organism evidence="3 4">
    <name type="scientific">Ilyomonas limi</name>
    <dbReference type="NCBI Taxonomy" id="2575867"/>
    <lineage>
        <taxon>Bacteria</taxon>
        <taxon>Pseudomonadati</taxon>
        <taxon>Bacteroidota</taxon>
        <taxon>Chitinophagia</taxon>
        <taxon>Chitinophagales</taxon>
        <taxon>Chitinophagaceae</taxon>
        <taxon>Ilyomonas</taxon>
    </lineage>
</organism>
<keyword evidence="4" id="KW-1185">Reference proteome</keyword>
<dbReference type="EMBL" id="SZQL01000015">
    <property type="protein sequence ID" value="TKK66364.1"/>
    <property type="molecule type" value="Genomic_DNA"/>
</dbReference>
<dbReference type="Proteomes" id="UP000305848">
    <property type="component" value="Unassembled WGS sequence"/>
</dbReference>
<feature type="domain" description="MobA/VirD2-like nuclease" evidence="2">
    <location>
        <begin position="17"/>
        <end position="151"/>
    </location>
</feature>
<feature type="region of interest" description="Disordered" evidence="1">
    <location>
        <begin position="389"/>
        <end position="415"/>
    </location>
</feature>
<dbReference type="InterPro" id="IPR005094">
    <property type="entry name" value="Endonuclease_MobA/VirD2"/>
</dbReference>
<protein>
    <submittedName>
        <fullName evidence="3">Relaxase</fullName>
    </submittedName>
</protein>
<dbReference type="OrthoDB" id="915634at2"/>